<dbReference type="PANTHER" id="PTHR24112">
    <property type="entry name" value="LEUCINE-RICH REPEAT, ISOFORM F-RELATED"/>
    <property type="match status" value="1"/>
</dbReference>
<feature type="compositionally biased region" description="Basic residues" evidence="1">
    <location>
        <begin position="771"/>
        <end position="783"/>
    </location>
</feature>
<sequence>MLEFNQSAEASDPGPCGNFSAQYICMCDFHGLPFREDVAWDVDTIYLSHDTKELSLLDFDHLEGRDLVPIISALCYNAWFTKFRASNVKLASEALEQVLQVMKRSVSLEELYLDNTGIKWEFAHKLSMTLIANPNSPLNSLDLSNNLIEDKGVGQLCGPLGKLHKGLSYLNLAHTGITAKGVNTLAHALSLNRSMPSNLTYLNLSDNVFKDDINNLYNYLAQPNSLVHLDLSGTECALETVFGALLRGCTQKLEVLNLSRNMYSSKKCKEVLVPPSFKTFFSSTVALRHLNMANVRMPMEALKAMLLGLACNEILTEVWLDLSCNDLKTQGALVLESCLPGIRCLYSLDISENNFDQDLANIVAAVGKNQSIKRLSIGRNFTNMKTKHITRVMEAVVQLIQEKDSSLEYLSLADSKLRGELCLVINALGSNQCLTSIDITGNYMGLNGAKTLAKALQINSKLKSILWDRNSTPAQGFQDIAYALEKNFTLRYMPCPVVDITLAMKIAPERTETAWKKISELLHRNVSPKKHSNSQAFRLQQGFLLSSTQQMVDRWMLHLQDVIRTAQASSSEDVTCDEEVLKAEGYLKDASSAKQLLTRLHDVVLQQEEAGNPIEIKLQGCVDEMEKTLNAYLKGTASNMLKCIEDQCPTIMSDEKVRREIEDICRSRQHFPQEVLQRAILDQAGTDILNRISEINLTIAAHVSDRILDEVIESLPRSHRDLVDKLNRQRSSTPDVLRSGLRPDSHSGDTHCDQDSVSESSDSPLATPKLPMKRKSINNRKLRPQSVVDSVEGIAADDIPDLLPKGSETDSLPNLSPTSEKLEHLGKARPKRPKTHAPTRPCLQAPESREPPLAEGLDCFFKRHPSTSTPTLSPDSEDAGLKSDSSTSASSSILITESKPLEKSPSDNKETEKRSFMKGISSLFSRASSSSSESVIVHKSKQESKDTGSNIMSTSLSTYSSVKSRHDIEIHDKENGEMVTEVRLSETTKISGMEKFGVGPGSVILAEMKAVQGKRTSGGAPTKGSISEEKGSGSVESPKDTGPFPSVRLKPTGLAESLRSPTEYYPREKSCISPSENVPSSPQLSTPGSSPKTVAALKSGRPPPPVAPKPRPKSMVGTMESRLSGEFSSDDGMRTRARTPDEADSLDNSNKSSEGAPWKRAAIYSKDSSDGSSVSSASSTAASRAAFFAGSSLRSSGMATSSMAKEKAEGDSEGTPSAPPADDIVDV</sequence>
<dbReference type="GO" id="GO:0016477">
    <property type="term" value="P:cell migration"/>
    <property type="evidence" value="ECO:0007669"/>
    <property type="project" value="TreeGrafter"/>
</dbReference>
<proteinExistence type="evidence at transcript level"/>
<feature type="compositionally biased region" description="Low complexity" evidence="1">
    <location>
        <begin position="1170"/>
        <end position="1183"/>
    </location>
</feature>
<feature type="compositionally biased region" description="Low complexity" evidence="1">
    <location>
        <begin position="882"/>
        <end position="898"/>
    </location>
</feature>
<dbReference type="GO" id="GO:0005886">
    <property type="term" value="C:plasma membrane"/>
    <property type="evidence" value="ECO:0007669"/>
    <property type="project" value="TreeGrafter"/>
</dbReference>
<feature type="domain" description="CARMIL C-terminal" evidence="2">
    <location>
        <begin position="645"/>
        <end position="902"/>
    </location>
</feature>
<protein>
    <submittedName>
        <fullName evidence="3">Putative myosin-i-binding protein</fullName>
    </submittedName>
</protein>
<dbReference type="AlphaFoldDB" id="A0A131XJQ2"/>
<evidence type="ECO:0000313" key="3">
    <source>
        <dbReference type="EMBL" id="JAP66358.1"/>
    </source>
</evidence>
<dbReference type="SMART" id="SM00368">
    <property type="entry name" value="LRR_RI"/>
    <property type="match status" value="5"/>
</dbReference>
<feature type="compositionally biased region" description="Polar residues" evidence="1">
    <location>
        <begin position="809"/>
        <end position="819"/>
    </location>
</feature>
<evidence type="ECO:0000256" key="1">
    <source>
        <dbReference type="SAM" id="MobiDB-lite"/>
    </source>
</evidence>
<feature type="compositionally biased region" description="Basic and acidic residues" evidence="1">
    <location>
        <begin position="899"/>
        <end position="915"/>
    </location>
</feature>
<dbReference type="Gene3D" id="3.80.10.10">
    <property type="entry name" value="Ribonuclease Inhibitor"/>
    <property type="match status" value="1"/>
</dbReference>
<feature type="compositionally biased region" description="Basic and acidic residues" evidence="1">
    <location>
        <begin position="1131"/>
        <end position="1141"/>
    </location>
</feature>
<name>A0A131XJQ2_9ACAR</name>
<feature type="region of interest" description="Disordered" evidence="1">
    <location>
        <begin position="798"/>
        <end position="960"/>
    </location>
</feature>
<dbReference type="InterPro" id="IPR032675">
    <property type="entry name" value="LRR_dom_sf"/>
</dbReference>
<feature type="compositionally biased region" description="Low complexity" evidence="1">
    <location>
        <begin position="921"/>
        <end position="934"/>
    </location>
</feature>
<dbReference type="InterPro" id="IPR031943">
    <property type="entry name" value="CARMIL_C"/>
</dbReference>
<dbReference type="InterPro" id="IPR001611">
    <property type="entry name" value="Leu-rich_rpt"/>
</dbReference>
<dbReference type="GO" id="GO:0034315">
    <property type="term" value="P:regulation of Arp2/3 complex-mediated actin nucleation"/>
    <property type="evidence" value="ECO:0007669"/>
    <property type="project" value="TreeGrafter"/>
</dbReference>
<evidence type="ECO:0000259" key="2">
    <source>
        <dbReference type="Pfam" id="PF16000"/>
    </source>
</evidence>
<feature type="region of interest" description="Disordered" evidence="1">
    <location>
        <begin position="1164"/>
        <end position="1183"/>
    </location>
</feature>
<dbReference type="InterPro" id="IPR051279">
    <property type="entry name" value="PP1-Reg/Actin-Interact_Protein"/>
</dbReference>
<dbReference type="SUPFAM" id="SSF52047">
    <property type="entry name" value="RNI-like"/>
    <property type="match status" value="2"/>
</dbReference>
<organism evidence="3">
    <name type="scientific">Hyalomma excavatum</name>
    <dbReference type="NCBI Taxonomy" id="257692"/>
    <lineage>
        <taxon>Eukaryota</taxon>
        <taxon>Metazoa</taxon>
        <taxon>Ecdysozoa</taxon>
        <taxon>Arthropoda</taxon>
        <taxon>Chelicerata</taxon>
        <taxon>Arachnida</taxon>
        <taxon>Acari</taxon>
        <taxon>Parasitiformes</taxon>
        <taxon>Ixodida</taxon>
        <taxon>Ixodoidea</taxon>
        <taxon>Ixodidae</taxon>
        <taxon>Hyalomminae</taxon>
        <taxon>Hyalomma</taxon>
    </lineage>
</organism>
<feature type="region of interest" description="Disordered" evidence="1">
    <location>
        <begin position="1009"/>
        <end position="1159"/>
    </location>
</feature>
<feature type="region of interest" description="Disordered" evidence="1">
    <location>
        <begin position="1190"/>
        <end position="1227"/>
    </location>
</feature>
<dbReference type="PANTHER" id="PTHR24112:SF66">
    <property type="entry name" value="LEUCINE-RICH REPEAT, ISOFORM F"/>
    <property type="match status" value="1"/>
</dbReference>
<dbReference type="EMBL" id="GEFH01002223">
    <property type="protein sequence ID" value="JAP66358.1"/>
    <property type="molecule type" value="mRNA"/>
</dbReference>
<feature type="compositionally biased region" description="Polar residues" evidence="1">
    <location>
        <begin position="755"/>
        <end position="764"/>
    </location>
</feature>
<feature type="compositionally biased region" description="Basic residues" evidence="1">
    <location>
        <begin position="827"/>
        <end position="837"/>
    </location>
</feature>
<dbReference type="Pfam" id="PF13516">
    <property type="entry name" value="LRR_6"/>
    <property type="match status" value="3"/>
</dbReference>
<feature type="region of interest" description="Disordered" evidence="1">
    <location>
        <begin position="725"/>
        <end position="784"/>
    </location>
</feature>
<accession>A0A131XJQ2</accession>
<dbReference type="GO" id="GO:0030027">
    <property type="term" value="C:lamellipodium"/>
    <property type="evidence" value="ECO:0007669"/>
    <property type="project" value="TreeGrafter"/>
</dbReference>
<dbReference type="Pfam" id="PF16000">
    <property type="entry name" value="CARMIL_C"/>
    <property type="match status" value="1"/>
</dbReference>
<feature type="compositionally biased region" description="Basic and acidic residues" evidence="1">
    <location>
        <begin position="741"/>
        <end position="754"/>
    </location>
</feature>
<reference evidence="3" key="1">
    <citation type="journal article" date="2017" name="Ticks Tick Borne Dis.">
        <title>An insight into the sialome of Hyalomma excavatum.</title>
        <authorList>
            <person name="Ribeiro J.M."/>
            <person name="Slovak M."/>
            <person name="Francischetti I.M."/>
        </authorList>
    </citation>
    <scope>NUCLEOTIDE SEQUENCE</scope>
    <source>
        <strain evidence="3">Samish</strain>
        <tissue evidence="3">Salivary glands</tissue>
    </source>
</reference>
<feature type="compositionally biased region" description="Low complexity" evidence="1">
    <location>
        <begin position="949"/>
        <end position="960"/>
    </location>
</feature>
<feature type="compositionally biased region" description="Polar residues" evidence="1">
    <location>
        <begin position="1072"/>
        <end position="1092"/>
    </location>
</feature>